<dbReference type="KEGG" id="nhy:JQS43_23850"/>
<evidence type="ECO:0000256" key="1">
    <source>
        <dbReference type="SAM" id="Coils"/>
    </source>
</evidence>
<evidence type="ECO:0000256" key="2">
    <source>
        <dbReference type="SAM" id="MobiDB-lite"/>
    </source>
</evidence>
<evidence type="ECO:0000313" key="6">
    <source>
        <dbReference type="Proteomes" id="UP000662857"/>
    </source>
</evidence>
<dbReference type="Pfam" id="PF26571">
    <property type="entry name" value="VldE"/>
    <property type="match status" value="1"/>
</dbReference>
<keyword evidence="6" id="KW-1185">Reference proteome</keyword>
<evidence type="ECO:0000259" key="4">
    <source>
        <dbReference type="Pfam" id="PF26571"/>
    </source>
</evidence>
<organism evidence="5 6">
    <name type="scientific">Natronosporangium hydrolyticum</name>
    <dbReference type="NCBI Taxonomy" id="2811111"/>
    <lineage>
        <taxon>Bacteria</taxon>
        <taxon>Bacillati</taxon>
        <taxon>Actinomycetota</taxon>
        <taxon>Actinomycetes</taxon>
        <taxon>Micromonosporales</taxon>
        <taxon>Micromonosporaceae</taxon>
        <taxon>Natronosporangium</taxon>
    </lineage>
</organism>
<feature type="region of interest" description="Disordered" evidence="2">
    <location>
        <begin position="187"/>
        <end position="216"/>
    </location>
</feature>
<proteinExistence type="predicted"/>
<dbReference type="InterPro" id="IPR058593">
    <property type="entry name" value="ARB_07466-like_C"/>
</dbReference>
<feature type="compositionally biased region" description="Polar residues" evidence="2">
    <location>
        <begin position="195"/>
        <end position="214"/>
    </location>
</feature>
<keyword evidence="3" id="KW-0732">Signal</keyword>
<sequence>MIVTAVAAVLVGLLAVPGFAQYDEETDDEGGTRSLRESLDAASTAYQDAQIELEQSEKRELKLLVQLDELAEEREALVDEVQLTASTAYRTGRVGALTALLNSNSPEAFLERVVAVDMLAKREGEQLAKLRELAEEMEEQHSLLADEIAIQEDEVANLEAAKDEAEQALFAIGGGANASFEAFPAEDAAPAPRNSDGSFPSESCSEPDPTTSGCLTPRTLHALNEAQTFGFTRFTSCWRPGDFGEHPLGRACDHSSSANGFGGAAVGADKAYGDRLASFYVHNADALGVQYVIWYRQIWFPGTGWRSYGGSDGTPNGDHTNHVHISIR</sequence>
<accession>A0A895YK51</accession>
<dbReference type="AlphaFoldDB" id="A0A895YK51"/>
<protein>
    <recommendedName>
        <fullName evidence="4">ARB-07466-like C-terminal domain-containing protein</fullName>
    </recommendedName>
</protein>
<dbReference type="Proteomes" id="UP000662857">
    <property type="component" value="Chromosome"/>
</dbReference>
<name>A0A895YK51_9ACTN</name>
<gene>
    <name evidence="5" type="ORF">JQS43_23850</name>
</gene>
<evidence type="ECO:0000313" key="5">
    <source>
        <dbReference type="EMBL" id="QSB14480.1"/>
    </source>
</evidence>
<feature type="domain" description="ARB-07466-like C-terminal" evidence="4">
    <location>
        <begin position="212"/>
        <end position="319"/>
    </location>
</feature>
<keyword evidence="1" id="KW-0175">Coiled coil</keyword>
<reference evidence="5" key="1">
    <citation type="submission" date="2021-02" db="EMBL/GenBank/DDBJ databases">
        <title>Natrosporangium hydrolyticum gen. nov., sp. nov, a haloalkaliphilic actinobacterium from a soda solonchak soil.</title>
        <authorList>
            <person name="Sorokin D.Y."/>
            <person name="Khijniak T.V."/>
            <person name="Zakharycheva A.P."/>
            <person name="Boueva O.V."/>
            <person name="Ariskina E.V."/>
            <person name="Hahnke R.L."/>
            <person name="Bunk B."/>
            <person name="Sproer C."/>
            <person name="Schumann P."/>
            <person name="Evtushenko L.I."/>
            <person name="Kublanov I.V."/>
        </authorList>
    </citation>
    <scope>NUCLEOTIDE SEQUENCE</scope>
    <source>
        <strain evidence="5">DSM 106523</strain>
    </source>
</reference>
<dbReference type="EMBL" id="CP070499">
    <property type="protein sequence ID" value="QSB14480.1"/>
    <property type="molecule type" value="Genomic_DNA"/>
</dbReference>
<feature type="coiled-coil region" evidence="1">
    <location>
        <begin position="120"/>
        <end position="168"/>
    </location>
</feature>
<feature type="signal peptide" evidence="3">
    <location>
        <begin position="1"/>
        <end position="22"/>
    </location>
</feature>
<evidence type="ECO:0000256" key="3">
    <source>
        <dbReference type="SAM" id="SignalP"/>
    </source>
</evidence>
<feature type="coiled-coil region" evidence="1">
    <location>
        <begin position="39"/>
        <end position="73"/>
    </location>
</feature>
<dbReference type="Gene3D" id="6.10.250.3150">
    <property type="match status" value="1"/>
</dbReference>
<dbReference type="RefSeq" id="WP_239676617.1">
    <property type="nucleotide sequence ID" value="NZ_CP070499.1"/>
</dbReference>
<feature type="chain" id="PRO_5034175989" description="ARB-07466-like C-terminal domain-containing protein" evidence="3">
    <location>
        <begin position="23"/>
        <end position="328"/>
    </location>
</feature>